<feature type="region of interest" description="Disordered" evidence="1">
    <location>
        <begin position="250"/>
        <end position="325"/>
    </location>
</feature>
<evidence type="ECO:0000313" key="3">
    <source>
        <dbReference type="Proteomes" id="UP001189429"/>
    </source>
</evidence>
<sequence>MPPAPQARREPVRGAAGARASADRLVQKLRREVERWKAEAAKVQPPAKRDGCSLNADASPFVTCAMMWEFVVPFVNPQTDEPLWCWQWIQADAEEPAGEKDGQWQLQEQWQPREKGGQWQLQKGMPYACEKIGQTHAGEKDGQWQPQEDQPDVISYRAACNKDGQWQPQRDGPCACEKNGQWQLQEGRTHACEKGGQWQRQEGRQWQPQEDEPDAISYSALRKKNGQRQPHRAGRCACVKDGQWQLQEGKASARVKARQWQPQEDEPDVTSYRVACKRDGQWQPQERKGPTCAKDRQWQLPGREASSCEKDGRRQPKAGPCEYETDRQWQLQEGKAGECVQGGHWQLQEHEPDGLSYSVAWQPSAGGQWKPRAGGLCTCGKRELCEKYRQWQQKAKIQASGMNEREKWEAKVEPDAICYGAGIRAFEKKAKAKQEPNIPSPGYSPSRLVATAGSEKASWAMWKARAAIADVWLAGGEVMEPRRKGAIKSKPAIISYSAGSEQRAIAR</sequence>
<feature type="compositionally biased region" description="Low complexity" evidence="1">
    <location>
        <begin position="196"/>
        <end position="208"/>
    </location>
</feature>
<feature type="compositionally biased region" description="Basic and acidic residues" evidence="1">
    <location>
        <begin position="276"/>
        <end position="297"/>
    </location>
</feature>
<dbReference type="EMBL" id="CAUYUJ010021137">
    <property type="protein sequence ID" value="CAK0902909.1"/>
    <property type="molecule type" value="Genomic_DNA"/>
</dbReference>
<gene>
    <name evidence="2" type="ORF">PCOR1329_LOCUS79371</name>
</gene>
<feature type="region of interest" description="Disordered" evidence="1">
    <location>
        <begin position="194"/>
        <end position="234"/>
    </location>
</feature>
<organism evidence="2 3">
    <name type="scientific">Prorocentrum cordatum</name>
    <dbReference type="NCBI Taxonomy" id="2364126"/>
    <lineage>
        <taxon>Eukaryota</taxon>
        <taxon>Sar</taxon>
        <taxon>Alveolata</taxon>
        <taxon>Dinophyceae</taxon>
        <taxon>Prorocentrales</taxon>
        <taxon>Prorocentraceae</taxon>
        <taxon>Prorocentrum</taxon>
    </lineage>
</organism>
<name>A0ABN9XSE6_9DINO</name>
<reference evidence="2" key="1">
    <citation type="submission" date="2023-10" db="EMBL/GenBank/DDBJ databases">
        <authorList>
            <person name="Chen Y."/>
            <person name="Shah S."/>
            <person name="Dougan E. K."/>
            <person name="Thang M."/>
            <person name="Chan C."/>
        </authorList>
    </citation>
    <scope>NUCLEOTIDE SEQUENCE [LARGE SCALE GENOMIC DNA]</scope>
</reference>
<comment type="caution">
    <text evidence="2">The sequence shown here is derived from an EMBL/GenBank/DDBJ whole genome shotgun (WGS) entry which is preliminary data.</text>
</comment>
<feature type="compositionally biased region" description="Basic residues" evidence="1">
    <location>
        <begin position="221"/>
        <end position="234"/>
    </location>
</feature>
<protein>
    <submittedName>
        <fullName evidence="2">Uncharacterized protein</fullName>
    </submittedName>
</protein>
<accession>A0ABN9XSE6</accession>
<evidence type="ECO:0000313" key="2">
    <source>
        <dbReference type="EMBL" id="CAK0902909.1"/>
    </source>
</evidence>
<proteinExistence type="predicted"/>
<keyword evidence="3" id="KW-1185">Reference proteome</keyword>
<dbReference type="Proteomes" id="UP001189429">
    <property type="component" value="Unassembled WGS sequence"/>
</dbReference>
<evidence type="ECO:0000256" key="1">
    <source>
        <dbReference type="SAM" id="MobiDB-lite"/>
    </source>
</evidence>
<feature type="region of interest" description="Disordered" evidence="1">
    <location>
        <begin position="1"/>
        <end position="23"/>
    </location>
</feature>